<reference evidence="1 2" key="1">
    <citation type="submission" date="2019-11" db="EMBL/GenBank/DDBJ databases">
        <title>Whole genome sequence of Oryza granulata.</title>
        <authorList>
            <person name="Li W."/>
        </authorList>
    </citation>
    <scope>NUCLEOTIDE SEQUENCE [LARGE SCALE GENOMIC DNA]</scope>
    <source>
        <strain evidence="2">cv. Menghai</strain>
        <tissue evidence="1">Leaf</tissue>
    </source>
</reference>
<organism evidence="1 2">
    <name type="scientific">Oryza meyeriana var. granulata</name>
    <dbReference type="NCBI Taxonomy" id="110450"/>
    <lineage>
        <taxon>Eukaryota</taxon>
        <taxon>Viridiplantae</taxon>
        <taxon>Streptophyta</taxon>
        <taxon>Embryophyta</taxon>
        <taxon>Tracheophyta</taxon>
        <taxon>Spermatophyta</taxon>
        <taxon>Magnoliopsida</taxon>
        <taxon>Liliopsida</taxon>
        <taxon>Poales</taxon>
        <taxon>Poaceae</taxon>
        <taxon>BOP clade</taxon>
        <taxon>Oryzoideae</taxon>
        <taxon>Oryzeae</taxon>
        <taxon>Oryzinae</taxon>
        <taxon>Oryza</taxon>
        <taxon>Oryza meyeriana</taxon>
    </lineage>
</organism>
<proteinExistence type="predicted"/>
<evidence type="ECO:0000313" key="2">
    <source>
        <dbReference type="Proteomes" id="UP000479710"/>
    </source>
</evidence>
<gene>
    <name evidence="1" type="ORF">E2562_013670</name>
</gene>
<comment type="caution">
    <text evidence="1">The sequence shown here is derived from an EMBL/GenBank/DDBJ whole genome shotgun (WGS) entry which is preliminary data.</text>
</comment>
<dbReference type="EMBL" id="SPHZ02000012">
    <property type="protein sequence ID" value="KAF0888215.1"/>
    <property type="molecule type" value="Genomic_DNA"/>
</dbReference>
<dbReference type="AlphaFoldDB" id="A0A6G1BIQ4"/>
<sequence>MLALETMVGRELALEVKVVNGIVALEAKVVIAEDGRVVNVIVALEAKVMTAEDGRVSQVEREKRGTQV</sequence>
<dbReference type="Proteomes" id="UP000479710">
    <property type="component" value="Unassembled WGS sequence"/>
</dbReference>
<protein>
    <submittedName>
        <fullName evidence="1">Uncharacterized protein</fullName>
    </submittedName>
</protein>
<accession>A0A6G1BIQ4</accession>
<evidence type="ECO:0000313" key="1">
    <source>
        <dbReference type="EMBL" id="KAF0888215.1"/>
    </source>
</evidence>
<keyword evidence="2" id="KW-1185">Reference proteome</keyword>
<name>A0A6G1BIQ4_9ORYZ</name>